<dbReference type="Gene3D" id="3.40.50.1240">
    <property type="entry name" value="Phosphoglycerate mutase-like"/>
    <property type="match status" value="2"/>
</dbReference>
<feature type="region of interest" description="Disordered" evidence="11">
    <location>
        <begin position="1028"/>
        <end position="1058"/>
    </location>
</feature>
<dbReference type="EMBL" id="JARBJD010000122">
    <property type="protein sequence ID" value="KAK2951193.1"/>
    <property type="molecule type" value="Genomic_DNA"/>
</dbReference>
<dbReference type="Gene3D" id="3.30.470.20">
    <property type="entry name" value="ATP-grasp fold, B domain"/>
    <property type="match status" value="1"/>
</dbReference>
<dbReference type="Gene3D" id="3.40.50.11950">
    <property type="match status" value="1"/>
</dbReference>
<feature type="region of interest" description="Disordered" evidence="11">
    <location>
        <begin position="661"/>
        <end position="694"/>
    </location>
</feature>
<protein>
    <recommendedName>
        <fullName evidence="3">diphosphoinositol-pentakisphosphate 1-kinase</fullName>
        <ecNumber evidence="3">2.7.4.24</ecNumber>
    </recommendedName>
</protein>
<keyword evidence="7 13" id="KW-0418">Kinase</keyword>
<comment type="catalytic activity">
    <reaction evidence="9">
        <text>5-diphospho-1D-myo-inositol 1,2,3,4,6-pentakisphosphate + ATP + H(+) = 1,5-bis(diphospho)-1D-myo-inositol 2,3,4,6-tetrakisphosphate + ADP</text>
        <dbReference type="Rhea" id="RHEA:10276"/>
        <dbReference type="ChEBI" id="CHEBI:15378"/>
        <dbReference type="ChEBI" id="CHEBI:30616"/>
        <dbReference type="ChEBI" id="CHEBI:58628"/>
        <dbReference type="ChEBI" id="CHEBI:77983"/>
        <dbReference type="ChEBI" id="CHEBI:456216"/>
        <dbReference type="EC" id="2.7.4.24"/>
    </reaction>
    <physiologicalReaction direction="left-to-right" evidence="9">
        <dbReference type="Rhea" id="RHEA:10277"/>
    </physiologicalReaction>
</comment>
<evidence type="ECO:0000256" key="8">
    <source>
        <dbReference type="ARBA" id="ARBA00022840"/>
    </source>
</evidence>
<keyword evidence="6" id="KW-0547">Nucleotide-binding</keyword>
<feature type="compositionally biased region" description="Basic and acidic residues" evidence="11">
    <location>
        <begin position="156"/>
        <end position="180"/>
    </location>
</feature>
<dbReference type="InterPro" id="IPR029033">
    <property type="entry name" value="His_PPase_superfam"/>
</dbReference>
<feature type="compositionally biased region" description="Polar residues" evidence="11">
    <location>
        <begin position="81"/>
        <end position="110"/>
    </location>
</feature>
<evidence type="ECO:0000313" key="13">
    <source>
        <dbReference type="EMBL" id="KAK2951193.1"/>
    </source>
</evidence>
<feature type="region of interest" description="Disordered" evidence="11">
    <location>
        <begin position="1163"/>
        <end position="1210"/>
    </location>
</feature>
<feature type="compositionally biased region" description="Polar residues" evidence="11">
    <location>
        <begin position="1128"/>
        <end position="1149"/>
    </location>
</feature>
<reference evidence="13 14" key="1">
    <citation type="journal article" date="2022" name="bioRxiv">
        <title>Genomics of Preaxostyla Flagellates Illuminates Evolutionary Transitions and the Path Towards Mitochondrial Loss.</title>
        <authorList>
            <person name="Novak L.V.F."/>
            <person name="Treitli S.C."/>
            <person name="Pyrih J."/>
            <person name="Halakuc P."/>
            <person name="Pipaliya S.V."/>
            <person name="Vacek V."/>
            <person name="Brzon O."/>
            <person name="Soukal P."/>
            <person name="Eme L."/>
            <person name="Dacks J.B."/>
            <person name="Karnkowska A."/>
            <person name="Elias M."/>
            <person name="Hampl V."/>
        </authorList>
    </citation>
    <scope>NUCLEOTIDE SEQUENCE [LARGE SCALE GENOMIC DNA]</scope>
    <source>
        <strain evidence="13">NAU3</strain>
        <tissue evidence="13">Gut</tissue>
    </source>
</reference>
<dbReference type="SUPFAM" id="SSF53254">
    <property type="entry name" value="Phosphoglycerate mutase-like"/>
    <property type="match status" value="1"/>
</dbReference>
<feature type="compositionally biased region" description="Pro residues" evidence="11">
    <location>
        <begin position="1082"/>
        <end position="1095"/>
    </location>
</feature>
<feature type="compositionally biased region" description="Polar residues" evidence="11">
    <location>
        <begin position="1102"/>
        <end position="1113"/>
    </location>
</feature>
<proteinExistence type="inferred from homology"/>
<feature type="compositionally biased region" description="Basic residues" evidence="11">
    <location>
        <begin position="738"/>
        <end position="747"/>
    </location>
</feature>
<evidence type="ECO:0000256" key="2">
    <source>
        <dbReference type="ARBA" id="ARBA00005609"/>
    </source>
</evidence>
<evidence type="ECO:0000256" key="6">
    <source>
        <dbReference type="ARBA" id="ARBA00022741"/>
    </source>
</evidence>
<dbReference type="InterPro" id="IPR037446">
    <property type="entry name" value="His_Pase_VIP1"/>
</dbReference>
<evidence type="ECO:0000256" key="11">
    <source>
        <dbReference type="SAM" id="MobiDB-lite"/>
    </source>
</evidence>
<evidence type="ECO:0000256" key="3">
    <source>
        <dbReference type="ARBA" id="ARBA00012893"/>
    </source>
</evidence>
<evidence type="ECO:0000313" key="14">
    <source>
        <dbReference type="Proteomes" id="UP001281761"/>
    </source>
</evidence>
<feature type="region of interest" description="Disordered" evidence="11">
    <location>
        <begin position="72"/>
        <end position="183"/>
    </location>
</feature>
<feature type="domain" description="VIP1 N-terminal" evidence="12">
    <location>
        <begin position="202"/>
        <end position="288"/>
    </location>
</feature>
<evidence type="ECO:0000256" key="10">
    <source>
        <dbReference type="ARBA" id="ARBA00034629"/>
    </source>
</evidence>
<gene>
    <name evidence="13" type="ORF">BLNAU_13809</name>
</gene>
<feature type="compositionally biased region" description="Basic and acidic residues" evidence="11">
    <location>
        <begin position="748"/>
        <end position="759"/>
    </location>
</feature>
<keyword evidence="14" id="KW-1185">Reference proteome</keyword>
<dbReference type="InterPro" id="IPR000560">
    <property type="entry name" value="His_Pase_clade-2"/>
</dbReference>
<evidence type="ECO:0000256" key="4">
    <source>
        <dbReference type="ARBA" id="ARBA00022490"/>
    </source>
</evidence>
<evidence type="ECO:0000256" key="7">
    <source>
        <dbReference type="ARBA" id="ARBA00022777"/>
    </source>
</evidence>
<feature type="compositionally biased region" description="Polar residues" evidence="11">
    <location>
        <begin position="134"/>
        <end position="150"/>
    </location>
</feature>
<organism evidence="13 14">
    <name type="scientific">Blattamonas nauphoetae</name>
    <dbReference type="NCBI Taxonomy" id="2049346"/>
    <lineage>
        <taxon>Eukaryota</taxon>
        <taxon>Metamonada</taxon>
        <taxon>Preaxostyla</taxon>
        <taxon>Oxymonadida</taxon>
        <taxon>Blattamonas</taxon>
    </lineage>
</organism>
<keyword evidence="5 13" id="KW-0808">Transferase</keyword>
<sequence>MNNTEDSTHTFDSHIASLNQIICNKDAAIEALQKTVAEQQQLIFRLQQQLYQAESGVFQEEPKPYVKIVQGHSSDTEYGRSSESPQQDDACSSDTSLPRDQSYREQSLVNLTVYDPSKTSSGQEGGDVSIFHPPTTQIPSTEVPEESNTPGPAHSDSMDHDDMVNTPGRDARDDGSEFKEQAPTSVDLYKNKLTFDTEQAFTLGVCCMDKKARSRHMKEILRRIEEHGDIRVVIFGDIVIKEKPITEWPLCDVLLSFFSDGFPLEKAIQYVKLRNPFQINDLEGQVDLFRRDTIYQKLSAHSIPIPVYAVVYRNEYGEPDPYCIPIDHGDFLIIGQQIIHKPCMEKPLYSENHDIWLHYPASHGGGVRKLFRKIGNMSSQFDRTVTTIREDQSYVYEEFLQVDRDMDVKAYAVLPNYIHCELRKTPTKDGIVERDSQKKEIRHITPTTEEERRYAQLIGRVFKQRVCGFDFLRVTEPQSKKTRSLVCDVNGWSFVKGDPNYYESVARIIRNLILQVKARLKQSQDLSITDADRKDATLMKTITLLQFAENEPKHKQKVVVSSRTFPQVVKFFRQLSERVASTDSPYSSSVVDPTQPHWSFKMKDNDAKPFPSIITLNSPHTTSEEISHRRTGFYISIKNEPGVFLQIVEVLKEDLAMYENEDNIPNDESVPSSTSPALEDSDEEGDALRGANEISSSSRATIMMLQTLVPVIENKSRGLKVEVRTAHLNKKGKIKTLFRGPNKHSHRSREFAEKHEFTRTRSSSVTSETGTVAASASEDDRDEYVLVTVSWGGTISHAGFKTAQTIGKMMRSFYLDGTKREEDGEGATGLGLGSANERGQQFINNSHIHTGFKRRSQVTSIAFCESFFTGEYGSDPKLMELDNPNKLMMGRETKWPGSATVVVGDALLQPSQSEKARMQQLNTGTILRNVLIVDRKYGDFESEDYENPVIAVLLSSGLKKLGNPQQRLKNIDSELKKVTSTLELICEDQRKKKDLAKLEEMSSPPITHIQQQDSNIILVTPRHDINTSNETSSLVSTPRSPLYPQTPFSQSSPGQAAPITDFTMLPIKQFQIPQQSPSNTRPIPPKSFIPPPSSPVPFDTSHLISRNASSFTITRPHDEHSYVPAMSKTPTHTHPSFSSMEPPQTNTDIRNVGSFVQTAANTPLTTSSSIPRSKSFAVSSSKSHHSSSINKPPSPPSKKHSIKATHPQVTVEKGCGGEALQLIKKRYKTLARSLRLAHGQWNTNAVIAIYQNLKWDITHNPFLRKILSPLFTLVAPLAQFMCGLSYGILRKERLVTSSHFAGKLIEWIADEFLKTTPDSKPESHFLFVEDSQLMCTIDQMILSNIPGLHSDSLSSFGEVNYSSFVMFKIYSNTAGKIWCEVNLSTGLSDNPFQDVGPSHCLPLNAPVVLHEGFSKHDASEKLLSLVQKPTQKETLKGIFGVFRHGDRKPKQKMKMKVENEKLVNAFFPSDEKAMQIGPGVRLEECHTLHSLECTKKNFDETVAQLRGKMVEMGIADDVNKISPDIVQWPKNILLKQEFKSEEFEHIINIVGEIIQDMQQEGHGKKTGSVLSLKQKQTDVYEAMLNLHSVLDKNYVGTKVQVKPTKVEVRLVRVSFPGHNMRLGMTSINHRQRYSIHTIPLTRMRGPQPVVPRLSYPYEAEDRVVSPNSTVVHSPLFSDVRRTSLPPGQVMESSPISNNAFVFDQGLSMETPTVAMLVFVKEAQLIVKWGGSLTHAGYHQAHSLGHLFNHAVLPEDKAEANLFLENLHVYTNGERRVERTARAFTESLFGSDAHDPADLTYSSDLLDTISDEAREMLLRTKERMSKIMLCNYDFSLPLPPSARLALSQVTDQVNQNDREISKLRLLEDAMHLVESRVEVVRQQNPDLTEHGHFEATMELTAATSQEKRSHTYKLSIPFELSTHFNFTGSLIPDVLRSYPWGLKKLGNPLARLIKLDKGIRTLCEHLSKTVEKFDPTQFYVPMCEHETFRSLLHRWQKVSVDLHDTDTDTWDVTKIGDIYDCLRFDVLHMKTILETLSVPMEELISNCRSLADFWVTQEFGVSRTDKQSLGASIAGPLFKDIITSIEQAAFESGPQMKLYFTSESHIHGLLNLLMLSGVDGFLMDREEIGDLDYLTHFLFKVYEADASKEYRIELYLSSGAINTNPKLDVGQSHALPIEPPFLLNETLSLNDLRSILSFN</sequence>
<comment type="similarity">
    <text evidence="2">Belongs to the histidine acid phosphatase family. VIP1 subfamily.</text>
</comment>
<evidence type="ECO:0000256" key="9">
    <source>
        <dbReference type="ARBA" id="ARBA00033696"/>
    </source>
</evidence>
<dbReference type="PANTHER" id="PTHR12750:SF9">
    <property type="entry name" value="INOSITOL HEXAKISPHOSPHATE AND DIPHOSPHOINOSITOL-PENTAKISPHOSPHATE KINASE"/>
    <property type="match status" value="1"/>
</dbReference>
<keyword evidence="8" id="KW-0067">ATP-binding</keyword>
<dbReference type="InterPro" id="IPR040557">
    <property type="entry name" value="VIP1_N"/>
</dbReference>
<feature type="region of interest" description="Disordered" evidence="11">
    <location>
        <begin position="738"/>
        <end position="776"/>
    </location>
</feature>
<dbReference type="EC" id="2.7.4.24" evidence="3"/>
<accession>A0ABQ9XFE9</accession>
<feature type="compositionally biased region" description="Polar residues" evidence="11">
    <location>
        <begin position="1028"/>
        <end position="1039"/>
    </location>
</feature>
<comment type="caution">
    <text evidence="13">The sequence shown here is derived from an EMBL/GenBank/DDBJ whole genome shotgun (WGS) entry which is preliminary data.</text>
</comment>
<feature type="compositionally biased region" description="Low complexity" evidence="11">
    <location>
        <begin position="760"/>
        <end position="776"/>
    </location>
</feature>
<name>A0ABQ9XFE9_9EUKA</name>
<dbReference type="Proteomes" id="UP001281761">
    <property type="component" value="Unassembled WGS sequence"/>
</dbReference>
<feature type="region of interest" description="Disordered" evidence="11">
    <location>
        <begin position="1073"/>
        <end position="1149"/>
    </location>
</feature>
<evidence type="ECO:0000259" key="12">
    <source>
        <dbReference type="Pfam" id="PF18086"/>
    </source>
</evidence>
<dbReference type="GO" id="GO:0016301">
    <property type="term" value="F:kinase activity"/>
    <property type="evidence" value="ECO:0007669"/>
    <property type="project" value="UniProtKB-KW"/>
</dbReference>
<comment type="catalytic activity">
    <reaction evidence="10">
        <text>1D-myo-inositol hexakisphosphate + ATP = 1-diphospho-1D-myo-inositol 2,3,4,5,6-pentakisphosphate + ADP</text>
        <dbReference type="Rhea" id="RHEA:37459"/>
        <dbReference type="ChEBI" id="CHEBI:30616"/>
        <dbReference type="ChEBI" id="CHEBI:58130"/>
        <dbReference type="ChEBI" id="CHEBI:74946"/>
        <dbReference type="ChEBI" id="CHEBI:456216"/>
        <dbReference type="EC" id="2.7.4.24"/>
    </reaction>
    <physiologicalReaction direction="left-to-right" evidence="10">
        <dbReference type="Rhea" id="RHEA:37460"/>
    </physiologicalReaction>
</comment>
<dbReference type="Pfam" id="PF18086">
    <property type="entry name" value="PPIP5K2_N"/>
    <property type="match status" value="1"/>
</dbReference>
<evidence type="ECO:0000256" key="1">
    <source>
        <dbReference type="ARBA" id="ARBA00004496"/>
    </source>
</evidence>
<comment type="subcellular location">
    <subcellularLocation>
        <location evidence="1">Cytoplasm</location>
    </subcellularLocation>
</comment>
<feature type="compositionally biased region" description="Low complexity" evidence="11">
    <location>
        <begin position="1171"/>
        <end position="1191"/>
    </location>
</feature>
<keyword evidence="4" id="KW-0963">Cytoplasm</keyword>
<dbReference type="Pfam" id="PF00328">
    <property type="entry name" value="His_Phos_2"/>
    <property type="match status" value="2"/>
</dbReference>
<dbReference type="PANTHER" id="PTHR12750">
    <property type="entry name" value="DIPHOSPHOINOSITOL PENTAKISPHOSPHATE KINASE"/>
    <property type="match status" value="1"/>
</dbReference>
<evidence type="ECO:0000256" key="5">
    <source>
        <dbReference type="ARBA" id="ARBA00022679"/>
    </source>
</evidence>